<proteinExistence type="predicted"/>
<evidence type="ECO:0000313" key="3">
    <source>
        <dbReference type="EMBL" id="KAJ6223706.1"/>
    </source>
</evidence>
<evidence type="ECO:0000256" key="1">
    <source>
        <dbReference type="SAM" id="MobiDB-lite"/>
    </source>
</evidence>
<accession>A0A9Q0RS23</accession>
<gene>
    <name evidence="3" type="ORF">RDWZM_002251</name>
</gene>
<organism evidence="3 4">
    <name type="scientific">Blomia tropicalis</name>
    <name type="common">Mite</name>
    <dbReference type="NCBI Taxonomy" id="40697"/>
    <lineage>
        <taxon>Eukaryota</taxon>
        <taxon>Metazoa</taxon>
        <taxon>Ecdysozoa</taxon>
        <taxon>Arthropoda</taxon>
        <taxon>Chelicerata</taxon>
        <taxon>Arachnida</taxon>
        <taxon>Acari</taxon>
        <taxon>Acariformes</taxon>
        <taxon>Sarcoptiformes</taxon>
        <taxon>Astigmata</taxon>
        <taxon>Glycyphagoidea</taxon>
        <taxon>Echimyopodidae</taxon>
        <taxon>Blomia</taxon>
    </lineage>
</organism>
<sequence length="590" mass="67742">MKSPIQTFSKFKSLPITPRGKLPFFRNPSPVKLSFGRFFSFNHKKEQINHHNHSSNKLLVNGYSNNYEKNSNLSENDEIFLRGPIVEHPPDDDCDDSDENEDDESDIEVQDMENLKERQSSVSSRVFKDPEFLFSLINYSVTLNEEEFLSEDDEIVTNDRIQDVTDDVDCDYDTNDRHSLCSVSTKDDETLNLKDTESHSTKIPTKANDTCSSILPSQLTSLTLSTQPKTFQRKTSKTDPRITEKVNSISCNRFPIPSYGKKQPLFKRSETAPELIEYPIEHHDEDDQDDLPLNDSFTTTKECSKLNGNASLPIDEEIDQYFPSLFKVDLTTNETNNTAIKCKRSKESVRRRLSSNFANVSSSDDNIRPTDESLTENKRRSNRNRVHTLNFWEGQRPLYKSNKDDKGVPLSTLVGVSDVKREPQHKRNIGKRSPRVRRNSFANGDLKMENILNLSIHNKKLLQQQKLRKRLHPDDEEENQEFILSYSKMDFKNSKNSPGISTAIINKISNIAFGKLKFETKSVKKKTKTGDYVTHFNVVYGTLLLTIDGKADSIVKTGFYFHVDKQTTYSITNLRDDEAMIDFTIIKDIP</sequence>
<feature type="compositionally biased region" description="Basic and acidic residues" evidence="1">
    <location>
        <begin position="365"/>
        <end position="379"/>
    </location>
</feature>
<dbReference type="Proteomes" id="UP001142055">
    <property type="component" value="Chromosome 1"/>
</dbReference>
<dbReference type="EMBL" id="JAPWDV010000001">
    <property type="protein sequence ID" value="KAJ6223706.1"/>
    <property type="molecule type" value="Genomic_DNA"/>
</dbReference>
<keyword evidence="4" id="KW-1185">Reference proteome</keyword>
<name>A0A9Q0RS23_BLOTA</name>
<dbReference type="Gene3D" id="2.60.120.10">
    <property type="entry name" value="Jelly Rolls"/>
    <property type="match status" value="1"/>
</dbReference>
<feature type="region of interest" description="Disordered" evidence="1">
    <location>
        <begin position="84"/>
        <end position="116"/>
    </location>
</feature>
<dbReference type="Pfam" id="PF11699">
    <property type="entry name" value="CENP-C_C"/>
    <property type="match status" value="1"/>
</dbReference>
<feature type="compositionally biased region" description="Acidic residues" evidence="1">
    <location>
        <begin position="90"/>
        <end position="111"/>
    </location>
</feature>
<dbReference type="AlphaFoldDB" id="A0A9Q0RS23"/>
<evidence type="ECO:0000259" key="2">
    <source>
        <dbReference type="Pfam" id="PF11699"/>
    </source>
</evidence>
<dbReference type="InterPro" id="IPR025974">
    <property type="entry name" value="Mif2/CENP-C_cupin"/>
</dbReference>
<dbReference type="InterPro" id="IPR014710">
    <property type="entry name" value="RmlC-like_jellyroll"/>
</dbReference>
<feature type="compositionally biased region" description="Polar residues" evidence="1">
    <location>
        <begin position="355"/>
        <end position="364"/>
    </location>
</feature>
<feature type="region of interest" description="Disordered" evidence="1">
    <location>
        <begin position="355"/>
        <end position="381"/>
    </location>
</feature>
<evidence type="ECO:0000313" key="4">
    <source>
        <dbReference type="Proteomes" id="UP001142055"/>
    </source>
</evidence>
<comment type="caution">
    <text evidence="3">The sequence shown here is derived from an EMBL/GenBank/DDBJ whole genome shotgun (WGS) entry which is preliminary data.</text>
</comment>
<feature type="domain" description="Mif2/CENP-C cupin" evidence="2">
    <location>
        <begin position="506"/>
        <end position="584"/>
    </location>
</feature>
<protein>
    <recommendedName>
        <fullName evidence="2">Mif2/CENP-C cupin domain-containing protein</fullName>
    </recommendedName>
</protein>
<reference evidence="3" key="1">
    <citation type="submission" date="2022-12" db="EMBL/GenBank/DDBJ databases">
        <title>Genome assemblies of Blomia tropicalis.</title>
        <authorList>
            <person name="Cui Y."/>
        </authorList>
    </citation>
    <scope>NUCLEOTIDE SEQUENCE</scope>
    <source>
        <tissue evidence="3">Adult mites</tissue>
    </source>
</reference>